<keyword evidence="2" id="KW-0167">Capsid protein</keyword>
<feature type="region of interest" description="Disordered" evidence="1">
    <location>
        <begin position="1"/>
        <end position="22"/>
    </location>
</feature>
<dbReference type="EMBL" id="BK014113">
    <property type="protein sequence ID" value="DAD52470.1"/>
    <property type="molecule type" value="Genomic_RNA"/>
</dbReference>
<proteinExistence type="predicted"/>
<protein>
    <submittedName>
        <fullName evidence="2">Coat protein</fullName>
    </submittedName>
</protein>
<dbReference type="KEGG" id="vg:80398831"/>
<evidence type="ECO:0000313" key="2">
    <source>
        <dbReference type="EMBL" id="DAD52470.1"/>
    </source>
</evidence>
<dbReference type="GO" id="GO:0019028">
    <property type="term" value="C:viral capsid"/>
    <property type="evidence" value="ECO:0007669"/>
    <property type="project" value="UniProtKB-KW"/>
</dbReference>
<dbReference type="RefSeq" id="YP_010769731.1">
    <property type="nucleotide sequence ID" value="NC_074059.1"/>
</dbReference>
<gene>
    <name evidence="2" type="primary">SRR5466729_2_2</name>
</gene>
<evidence type="ECO:0000313" key="3">
    <source>
        <dbReference type="Proteomes" id="UP000682794"/>
    </source>
</evidence>
<dbReference type="GeneID" id="80398831"/>
<name>A0A8S5L405_9VIRU</name>
<organism evidence="2 3">
    <name type="scientific">ssRNA phage SRR5466729_2</name>
    <dbReference type="NCBI Taxonomy" id="2786445"/>
    <lineage>
        <taxon>Viruses</taxon>
        <taxon>Riboviria</taxon>
        <taxon>Orthornavirae</taxon>
        <taxon>Lenarviricota</taxon>
        <taxon>Leviviricetes</taxon>
        <taxon>Norzivirales</taxon>
        <taxon>Fiersviridae</taxon>
        <taxon>Piponevirus</taxon>
        <taxon>Piponevirus borborenecus</taxon>
    </lineage>
</organism>
<keyword evidence="3" id="KW-1185">Reference proteome</keyword>
<evidence type="ECO:0000256" key="1">
    <source>
        <dbReference type="SAM" id="MobiDB-lite"/>
    </source>
</evidence>
<accession>A0A8S5L405</accession>
<reference evidence="2" key="1">
    <citation type="submission" date="2020-09" db="EMBL/GenBank/DDBJ databases">
        <title>Leviviricetes taxonomy.</title>
        <authorList>
            <person name="Stockdale S.R."/>
            <person name="Callanan J."/>
            <person name="Adriaenssens E.M."/>
            <person name="Kuhn J.H."/>
            <person name="Rumnieks J."/>
            <person name="Shkoporov A."/>
            <person name="Draper L.A."/>
            <person name="Ross P."/>
            <person name="Hill C."/>
        </authorList>
    </citation>
    <scope>NUCLEOTIDE SEQUENCE</scope>
</reference>
<keyword evidence="2" id="KW-0946">Virion</keyword>
<sequence>MTISVNDGKVTPQAHVFSQDREQNGSQSALFVNRVGTAGPMGWETIEESVTLAKNAGGDHVRRSVLKVPKIGTKDGAPYVIGSVRYFLTRASSQGCSSEDDLADADAIAANWLANVTVKPLSKKLAPIVG</sequence>
<dbReference type="Proteomes" id="UP000682794">
    <property type="component" value="Segment"/>
</dbReference>